<dbReference type="EMBL" id="MNVO01000046">
    <property type="protein sequence ID" value="OIO32217.1"/>
    <property type="molecule type" value="Genomic_DNA"/>
</dbReference>
<comment type="caution">
    <text evidence="1">The sequence shown here is derived from an EMBL/GenBank/DDBJ whole genome shotgun (WGS) entry which is preliminary data.</text>
</comment>
<accession>A0A1J4VAB8</accession>
<protein>
    <submittedName>
        <fullName evidence="1">Uncharacterized protein</fullName>
    </submittedName>
</protein>
<sequence>MKKYLSRRKISCGRSAILKRDAMMPAHRSSIFGVRTGTEPAGVLGIIVQKKRFGKPLPYNDGRPGKKSERWYMAESYR</sequence>
<organism evidence="1 2">
    <name type="scientific">Candidatus Nomurabacteria bacterium CG1_02_47_685</name>
    <dbReference type="NCBI Taxonomy" id="1805282"/>
    <lineage>
        <taxon>Bacteria</taxon>
        <taxon>Candidatus Nomuraibacteriota</taxon>
    </lineage>
</organism>
<reference evidence="1 2" key="1">
    <citation type="journal article" date="2016" name="Environ. Microbiol.">
        <title>Genomic resolution of a cold subsurface aquifer community provides metabolic insights for novel microbes adapted to high CO concentrations.</title>
        <authorList>
            <person name="Probst A.J."/>
            <person name="Castelle C.J."/>
            <person name="Singh A."/>
            <person name="Brown C.T."/>
            <person name="Anantharaman K."/>
            <person name="Sharon I."/>
            <person name="Hug L.A."/>
            <person name="Burstein D."/>
            <person name="Emerson J.B."/>
            <person name="Thomas B.C."/>
            <person name="Banfield J.F."/>
        </authorList>
    </citation>
    <scope>NUCLEOTIDE SEQUENCE [LARGE SCALE GENOMIC DNA]</scope>
    <source>
        <strain evidence="1">CG1_02_47_685</strain>
    </source>
</reference>
<gene>
    <name evidence="1" type="ORF">AUJ44_03005</name>
</gene>
<dbReference type="Proteomes" id="UP000183206">
    <property type="component" value="Unassembled WGS sequence"/>
</dbReference>
<proteinExistence type="predicted"/>
<evidence type="ECO:0000313" key="1">
    <source>
        <dbReference type="EMBL" id="OIO32217.1"/>
    </source>
</evidence>
<dbReference type="AlphaFoldDB" id="A0A1J4VAB8"/>
<evidence type="ECO:0000313" key="2">
    <source>
        <dbReference type="Proteomes" id="UP000183206"/>
    </source>
</evidence>
<name>A0A1J4VAB8_9BACT</name>